<gene>
    <name evidence="5" type="ORF">BDW59DRAFT_149647</name>
</gene>
<dbReference type="SUPFAM" id="SSF49764">
    <property type="entry name" value="HSP20-like chaperones"/>
    <property type="match status" value="1"/>
</dbReference>
<keyword evidence="6" id="KW-1185">Reference proteome</keyword>
<dbReference type="InterPro" id="IPR002068">
    <property type="entry name" value="A-crystallin/Hsp20_dom"/>
</dbReference>
<organism evidence="5 6">
    <name type="scientific">Aspergillus cavernicola</name>
    <dbReference type="NCBI Taxonomy" id="176166"/>
    <lineage>
        <taxon>Eukaryota</taxon>
        <taxon>Fungi</taxon>
        <taxon>Dikarya</taxon>
        <taxon>Ascomycota</taxon>
        <taxon>Pezizomycotina</taxon>
        <taxon>Eurotiomycetes</taxon>
        <taxon>Eurotiomycetidae</taxon>
        <taxon>Eurotiales</taxon>
        <taxon>Aspergillaceae</taxon>
        <taxon>Aspergillus</taxon>
        <taxon>Aspergillus subgen. Nidulantes</taxon>
    </lineage>
</organism>
<dbReference type="EMBL" id="JBFXLS010000059">
    <property type="protein sequence ID" value="KAL2822280.1"/>
    <property type="molecule type" value="Genomic_DNA"/>
</dbReference>
<proteinExistence type="inferred from homology"/>
<dbReference type="Pfam" id="PF00011">
    <property type="entry name" value="HSP20"/>
    <property type="match status" value="1"/>
</dbReference>
<evidence type="ECO:0000313" key="5">
    <source>
        <dbReference type="EMBL" id="KAL2822280.1"/>
    </source>
</evidence>
<evidence type="ECO:0000256" key="2">
    <source>
        <dbReference type="PROSITE-ProRule" id="PRU00285"/>
    </source>
</evidence>
<dbReference type="Proteomes" id="UP001610335">
    <property type="component" value="Unassembled WGS sequence"/>
</dbReference>
<keyword evidence="1" id="KW-0346">Stress response</keyword>
<evidence type="ECO:0000259" key="4">
    <source>
        <dbReference type="PROSITE" id="PS01031"/>
    </source>
</evidence>
<evidence type="ECO:0000313" key="6">
    <source>
        <dbReference type="Proteomes" id="UP001610335"/>
    </source>
</evidence>
<accession>A0ABR4I3F1</accession>
<sequence length="207" mass="23436">MWSVFAAGLLVISYINFKILTPFAKRAGQIKQMLKIIQSRFPTRSYLPIVQSSSSQARTMSSLMHRRQGGGFRSLMRALDDFDNPLSNRSLDNQFMAYSPRFDFRETKDGYHLDGELPGVEKKDIDIEFPDQSTMNIKGHTEHATSTEGAEGSWWCMERSTGDFKRSFSFPNPVDHDHVDATLKNGILSITIPKAEVTSTAKHIDIK</sequence>
<dbReference type="PROSITE" id="PS01031">
    <property type="entry name" value="SHSP"/>
    <property type="match status" value="1"/>
</dbReference>
<evidence type="ECO:0000256" key="1">
    <source>
        <dbReference type="ARBA" id="ARBA00023016"/>
    </source>
</evidence>
<dbReference type="PANTHER" id="PTHR11527">
    <property type="entry name" value="HEAT-SHOCK PROTEIN 20 FAMILY MEMBER"/>
    <property type="match status" value="1"/>
</dbReference>
<feature type="domain" description="SHSP" evidence="4">
    <location>
        <begin position="93"/>
        <end position="207"/>
    </location>
</feature>
<evidence type="ECO:0000256" key="3">
    <source>
        <dbReference type="RuleBase" id="RU003616"/>
    </source>
</evidence>
<comment type="similarity">
    <text evidence="2 3">Belongs to the small heat shock protein (HSP20) family.</text>
</comment>
<dbReference type="CDD" id="cd06464">
    <property type="entry name" value="ACD_sHsps-like"/>
    <property type="match status" value="1"/>
</dbReference>
<reference evidence="5 6" key="1">
    <citation type="submission" date="2024-07" db="EMBL/GenBank/DDBJ databases">
        <title>Section-level genome sequencing and comparative genomics of Aspergillus sections Usti and Cavernicolus.</title>
        <authorList>
            <consortium name="Lawrence Berkeley National Laboratory"/>
            <person name="Nybo J.L."/>
            <person name="Vesth T.C."/>
            <person name="Theobald S."/>
            <person name="Frisvad J.C."/>
            <person name="Larsen T.O."/>
            <person name="Kjaerboelling I."/>
            <person name="Rothschild-Mancinelli K."/>
            <person name="Lyhne E.K."/>
            <person name="Kogle M.E."/>
            <person name="Barry K."/>
            <person name="Clum A."/>
            <person name="Na H."/>
            <person name="Ledsgaard L."/>
            <person name="Lin J."/>
            <person name="Lipzen A."/>
            <person name="Kuo A."/>
            <person name="Riley R."/>
            <person name="Mondo S."/>
            <person name="LaButti K."/>
            <person name="Haridas S."/>
            <person name="Pangalinan J."/>
            <person name="Salamov A.A."/>
            <person name="Simmons B.A."/>
            <person name="Magnuson J.K."/>
            <person name="Chen J."/>
            <person name="Drula E."/>
            <person name="Henrissat B."/>
            <person name="Wiebenga A."/>
            <person name="Lubbers R.J."/>
            <person name="Gomes A.C."/>
            <person name="Makela M.R."/>
            <person name="Stajich J."/>
            <person name="Grigoriev I.V."/>
            <person name="Mortensen U.H."/>
            <person name="De vries R.P."/>
            <person name="Baker S.E."/>
            <person name="Andersen M.R."/>
        </authorList>
    </citation>
    <scope>NUCLEOTIDE SEQUENCE [LARGE SCALE GENOMIC DNA]</scope>
    <source>
        <strain evidence="5 6">CBS 600.67</strain>
    </source>
</reference>
<dbReference type="Gene3D" id="2.60.40.790">
    <property type="match status" value="1"/>
</dbReference>
<name>A0ABR4I3F1_9EURO</name>
<protein>
    <submittedName>
        <fullName evidence="5">HSP20-like chaperone</fullName>
    </submittedName>
</protein>
<comment type="caution">
    <text evidence="5">The sequence shown here is derived from an EMBL/GenBank/DDBJ whole genome shotgun (WGS) entry which is preliminary data.</text>
</comment>
<dbReference type="InterPro" id="IPR008978">
    <property type="entry name" value="HSP20-like_chaperone"/>
</dbReference>
<dbReference type="InterPro" id="IPR031107">
    <property type="entry name" value="Small_HSP"/>
</dbReference>